<protein>
    <submittedName>
        <fullName evidence="1">Uncharacterized protein</fullName>
    </submittedName>
</protein>
<evidence type="ECO:0000313" key="1">
    <source>
        <dbReference type="EMBL" id="KPW85113.1"/>
    </source>
</evidence>
<dbReference type="EMBL" id="LJQB01000051">
    <property type="protein sequence ID" value="KPW85113.1"/>
    <property type="molecule type" value="Genomic_DNA"/>
</dbReference>
<reference evidence="1 2" key="1">
    <citation type="submission" date="2015-09" db="EMBL/GenBank/DDBJ databases">
        <title>Genome announcement of multiple Pseudomonas syringae strains.</title>
        <authorList>
            <person name="Thakur S."/>
            <person name="Wang P.W."/>
            <person name="Gong Y."/>
            <person name="Weir B.S."/>
            <person name="Guttman D.S."/>
        </authorList>
    </citation>
    <scope>NUCLEOTIDE SEQUENCE [LARGE SCALE GENOMIC DNA]</scope>
    <source>
        <strain evidence="1 2">ICMP19117</strain>
    </source>
</reference>
<proteinExistence type="predicted"/>
<sequence length="87" mass="9540">MISFLMVSGVAATRVSPACVSRGTPMCTTNLLRDFLSFVCRPVHYGWCVWLGQSAPPLQQGRGILQAKFAGFNTFCNETIDELQVTP</sequence>
<gene>
    <name evidence="1" type="ORF">ALO92_101063</name>
</gene>
<organism evidence="1 2">
    <name type="scientific">Pseudomonas congelans</name>
    <dbReference type="NCBI Taxonomy" id="200452"/>
    <lineage>
        <taxon>Bacteria</taxon>
        <taxon>Pseudomonadati</taxon>
        <taxon>Pseudomonadota</taxon>
        <taxon>Gammaproteobacteria</taxon>
        <taxon>Pseudomonadales</taxon>
        <taxon>Pseudomonadaceae</taxon>
        <taxon>Pseudomonas</taxon>
    </lineage>
</organism>
<name>A0A0P9MLC5_9PSED</name>
<comment type="caution">
    <text evidence="1">The sequence shown here is derived from an EMBL/GenBank/DDBJ whole genome shotgun (WGS) entry which is preliminary data.</text>
</comment>
<evidence type="ECO:0000313" key="2">
    <source>
        <dbReference type="Proteomes" id="UP000050411"/>
    </source>
</evidence>
<dbReference type="Proteomes" id="UP000050411">
    <property type="component" value="Unassembled WGS sequence"/>
</dbReference>
<dbReference type="AlphaFoldDB" id="A0A0P9MLC5"/>
<accession>A0A0P9MLC5</accession>